<evidence type="ECO:0000313" key="2">
    <source>
        <dbReference type="EMBL" id="ACJ33452.1"/>
    </source>
</evidence>
<gene>
    <name evidence="2" type="ordered locus">Aflv_1076</name>
</gene>
<sequence length="66" mass="7739">MARRGKEVKNVERMLWKLAIIQFIFLLVAQFIVSHSSLAPYIVKVVHYEGVMKNSETKTIETFDQR</sequence>
<proteinExistence type="predicted"/>
<dbReference type="STRING" id="491915.Aflv_1076"/>
<keyword evidence="1" id="KW-0472">Membrane</keyword>
<dbReference type="InterPro" id="IPR035281">
    <property type="entry name" value="DUF5359"/>
</dbReference>
<keyword evidence="1" id="KW-1133">Transmembrane helix</keyword>
<evidence type="ECO:0000313" key="3">
    <source>
        <dbReference type="Proteomes" id="UP000000742"/>
    </source>
</evidence>
<dbReference type="Pfam" id="PF17313">
    <property type="entry name" value="DUF5359"/>
    <property type="match status" value="1"/>
</dbReference>
<dbReference type="AlphaFoldDB" id="B7GHN0"/>
<accession>B7GHN0</accession>
<keyword evidence="1" id="KW-0812">Transmembrane</keyword>
<name>B7GHN0_ANOFW</name>
<dbReference type="HOGENOM" id="CLU_202993_1_0_9"/>
<feature type="transmembrane region" description="Helical" evidence="1">
    <location>
        <begin position="20"/>
        <end position="43"/>
    </location>
</feature>
<dbReference type="KEGG" id="afl:Aflv_1076"/>
<reference evidence="2 3" key="1">
    <citation type="journal article" date="2008" name="Genome Biol.">
        <title>Encapsulated in silica: genome, proteome and physiology of the thermophilic bacterium Anoxybacillus flavithermus WK1.</title>
        <authorList>
            <person name="Saw J.H."/>
            <person name="Mountain B.W."/>
            <person name="Feng L."/>
            <person name="Omelchenko M.V."/>
            <person name="Hou S."/>
            <person name="Saito J.A."/>
            <person name="Stott M.B."/>
            <person name="Li D."/>
            <person name="Zhao G."/>
            <person name="Wu J."/>
            <person name="Galperin M.Y."/>
            <person name="Koonin E.V."/>
            <person name="Makarova K.S."/>
            <person name="Wolf Y.I."/>
            <person name="Rigden D.J."/>
            <person name="Dunfield P.F."/>
            <person name="Wang L."/>
            <person name="Alam M."/>
        </authorList>
    </citation>
    <scope>NUCLEOTIDE SEQUENCE [LARGE SCALE GENOMIC DNA]</scope>
    <source>
        <strain evidence="3">DSM 21510 / WK1</strain>
    </source>
</reference>
<dbReference type="PATRIC" id="fig|491915.6.peg.1098"/>
<protein>
    <submittedName>
        <fullName evidence="2">Uncharacterized conserved protein, probably sectered</fullName>
    </submittedName>
</protein>
<evidence type="ECO:0000256" key="1">
    <source>
        <dbReference type="SAM" id="Phobius"/>
    </source>
</evidence>
<organism evidence="2 3">
    <name type="scientific">Anoxybacillus flavithermus (strain DSM 21510 / WK1)</name>
    <dbReference type="NCBI Taxonomy" id="491915"/>
    <lineage>
        <taxon>Bacteria</taxon>
        <taxon>Bacillati</taxon>
        <taxon>Bacillota</taxon>
        <taxon>Bacilli</taxon>
        <taxon>Bacillales</taxon>
        <taxon>Anoxybacillaceae</taxon>
        <taxon>Anoxybacillus</taxon>
    </lineage>
</organism>
<dbReference type="EMBL" id="CP000922">
    <property type="protein sequence ID" value="ACJ33452.1"/>
    <property type="molecule type" value="Genomic_DNA"/>
</dbReference>
<dbReference type="Proteomes" id="UP000000742">
    <property type="component" value="Chromosome"/>
</dbReference>
<dbReference type="eggNOG" id="ENOG5033H57">
    <property type="taxonomic scope" value="Bacteria"/>
</dbReference>